<dbReference type="PANTHER" id="PTHR23028">
    <property type="entry name" value="ACETYLTRANSFERASE"/>
    <property type="match status" value="1"/>
</dbReference>
<feature type="transmembrane region" description="Helical" evidence="1">
    <location>
        <begin position="7"/>
        <end position="26"/>
    </location>
</feature>
<gene>
    <name evidence="2" type="ORF">CYNAS_LOCUS20412</name>
</gene>
<keyword evidence="1" id="KW-0472">Membrane</keyword>
<dbReference type="PANTHER" id="PTHR23028:SF53">
    <property type="entry name" value="ACYL_TRANSF_3 DOMAIN-CONTAINING PROTEIN"/>
    <property type="match status" value="1"/>
</dbReference>
<dbReference type="AlphaFoldDB" id="A0AA36HE52"/>
<organism evidence="2 3">
    <name type="scientific">Cylicocyclus nassatus</name>
    <name type="common">Nematode worm</name>
    <dbReference type="NCBI Taxonomy" id="53992"/>
    <lineage>
        <taxon>Eukaryota</taxon>
        <taxon>Metazoa</taxon>
        <taxon>Ecdysozoa</taxon>
        <taxon>Nematoda</taxon>
        <taxon>Chromadorea</taxon>
        <taxon>Rhabditida</taxon>
        <taxon>Rhabditina</taxon>
        <taxon>Rhabditomorpha</taxon>
        <taxon>Strongyloidea</taxon>
        <taxon>Strongylidae</taxon>
        <taxon>Cylicocyclus</taxon>
    </lineage>
</organism>
<comment type="caution">
    <text evidence="2">The sequence shown here is derived from an EMBL/GenBank/DDBJ whole genome shotgun (WGS) entry which is preliminary data.</text>
</comment>
<keyword evidence="1" id="KW-0812">Transmembrane</keyword>
<keyword evidence="3" id="KW-1185">Reference proteome</keyword>
<name>A0AA36HE52_CYLNA</name>
<dbReference type="Proteomes" id="UP001176961">
    <property type="component" value="Unassembled WGS sequence"/>
</dbReference>
<feature type="transmembrane region" description="Helical" evidence="1">
    <location>
        <begin position="32"/>
        <end position="51"/>
    </location>
</feature>
<proteinExistence type="predicted"/>
<evidence type="ECO:0000313" key="2">
    <source>
        <dbReference type="EMBL" id="CAJ0608429.1"/>
    </source>
</evidence>
<keyword evidence="1" id="KW-1133">Transmembrane helix</keyword>
<evidence type="ECO:0000256" key="1">
    <source>
        <dbReference type="SAM" id="Phobius"/>
    </source>
</evidence>
<sequence>MPLKRDVIQGLRGWSIVFILLFYTYSNLFPNGYVGADAILVICGFVAGYALRRERVLDSATIKEFYLKK</sequence>
<protein>
    <submittedName>
        <fullName evidence="2">Uncharacterized protein</fullName>
    </submittedName>
</protein>
<dbReference type="EMBL" id="CATQJL010000316">
    <property type="protein sequence ID" value="CAJ0608429.1"/>
    <property type="molecule type" value="Genomic_DNA"/>
</dbReference>
<dbReference type="GO" id="GO:0000271">
    <property type="term" value="P:polysaccharide biosynthetic process"/>
    <property type="evidence" value="ECO:0007669"/>
    <property type="project" value="TreeGrafter"/>
</dbReference>
<dbReference type="GO" id="GO:0016020">
    <property type="term" value="C:membrane"/>
    <property type="evidence" value="ECO:0007669"/>
    <property type="project" value="TreeGrafter"/>
</dbReference>
<evidence type="ECO:0000313" key="3">
    <source>
        <dbReference type="Proteomes" id="UP001176961"/>
    </source>
</evidence>
<accession>A0AA36HE52</accession>
<dbReference type="InterPro" id="IPR050879">
    <property type="entry name" value="Acyltransferase_3"/>
</dbReference>
<reference evidence="2" key="1">
    <citation type="submission" date="2023-07" db="EMBL/GenBank/DDBJ databases">
        <authorList>
            <consortium name="CYATHOMIX"/>
        </authorList>
    </citation>
    <scope>NUCLEOTIDE SEQUENCE</scope>
    <source>
        <strain evidence="2">N/A</strain>
    </source>
</reference>